<evidence type="ECO:0000313" key="5">
    <source>
        <dbReference type="Proteomes" id="UP000277294"/>
    </source>
</evidence>
<dbReference type="GO" id="GO:0016831">
    <property type="term" value="F:carboxy-lyase activity"/>
    <property type="evidence" value="ECO:0007669"/>
    <property type="project" value="InterPro"/>
</dbReference>
<dbReference type="GO" id="GO:0016787">
    <property type="term" value="F:hydrolase activity"/>
    <property type="evidence" value="ECO:0007669"/>
    <property type="project" value="UniProtKB-KW"/>
</dbReference>
<reference evidence="4 5" key="1">
    <citation type="submission" date="2018-10" db="EMBL/GenBank/DDBJ databases">
        <authorList>
            <person name="Criscuolo A."/>
        </authorList>
    </citation>
    <scope>NUCLEOTIDE SEQUENCE [LARGE SCALE GENOMIC DNA]</scope>
    <source>
        <strain evidence="4">DnA1</strain>
    </source>
</reference>
<evidence type="ECO:0000313" key="4">
    <source>
        <dbReference type="EMBL" id="VCU68813.1"/>
    </source>
</evidence>
<evidence type="ECO:0000256" key="2">
    <source>
        <dbReference type="SAM" id="MobiDB-lite"/>
    </source>
</evidence>
<dbReference type="PANTHER" id="PTHR21240">
    <property type="entry name" value="2-AMINO-3-CARBOXYLMUCONATE-6-SEMIALDEHYDE DECARBOXYLASE"/>
    <property type="match status" value="1"/>
</dbReference>
<name>A0A3P4AXM3_9BURK</name>
<evidence type="ECO:0000256" key="1">
    <source>
        <dbReference type="ARBA" id="ARBA00023239"/>
    </source>
</evidence>
<proteinExistence type="predicted"/>
<dbReference type="RefSeq" id="WP_124078033.1">
    <property type="nucleotide sequence ID" value="NZ_UWPJ01000008.1"/>
</dbReference>
<dbReference type="InterPro" id="IPR032465">
    <property type="entry name" value="ACMSD"/>
</dbReference>
<sequence>MYKKKLVIDVHGHLSAPPHFRAYAMNLMSLRSASSTLAIPETAMAAAQERHLAMLDNCKVDLQLLSPRPVTMMHWERPFLVDKWTQTTNDLIATQCKLHPKRFVGIAQLPQTTYRGIESCLPELTRCIRDLGFVGAIVNPDPGGNRMTPGMNDEYWFPLYEKAEELDATLIVHPSVSRDPRLEIIPHSYQYNNLTEETLATQLLERSDVFTRFPRLRVVVCHCGGALRRLLDHGGVMDALATEHGRDSRVLPSGQEAGSQMGPGFGSVRKAKPNLSNNLFFDTCAYDSIFLGAAIRQHGSNRMVFGTEVPGTGSGVLNPETGKPSDDVLAILQKLEFLDDDDIVKMVHDNPRKVFPLLEKVYFS</sequence>
<dbReference type="Gene3D" id="3.20.20.140">
    <property type="entry name" value="Metal-dependent hydrolases"/>
    <property type="match status" value="1"/>
</dbReference>
<gene>
    <name evidence="4" type="ORF">PIGHUM_00871</name>
</gene>
<protein>
    <submittedName>
        <fullName evidence="4">Amidohydrolase</fullName>
    </submittedName>
</protein>
<dbReference type="AlphaFoldDB" id="A0A3P4AXM3"/>
<organism evidence="4 5">
    <name type="scientific">Pigmentiphaga humi</name>
    <dbReference type="NCBI Taxonomy" id="2478468"/>
    <lineage>
        <taxon>Bacteria</taxon>
        <taxon>Pseudomonadati</taxon>
        <taxon>Pseudomonadota</taxon>
        <taxon>Betaproteobacteria</taxon>
        <taxon>Burkholderiales</taxon>
        <taxon>Alcaligenaceae</taxon>
        <taxon>Pigmentiphaga</taxon>
    </lineage>
</organism>
<dbReference type="Proteomes" id="UP000277294">
    <property type="component" value="Unassembled WGS sequence"/>
</dbReference>
<accession>A0A3P4AXM3</accession>
<dbReference type="GO" id="GO:0019748">
    <property type="term" value="P:secondary metabolic process"/>
    <property type="evidence" value="ECO:0007669"/>
    <property type="project" value="TreeGrafter"/>
</dbReference>
<feature type="region of interest" description="Disordered" evidence="2">
    <location>
        <begin position="246"/>
        <end position="268"/>
    </location>
</feature>
<dbReference type="EMBL" id="UWPJ01000008">
    <property type="protein sequence ID" value="VCU68813.1"/>
    <property type="molecule type" value="Genomic_DNA"/>
</dbReference>
<keyword evidence="1" id="KW-0456">Lyase</keyword>
<dbReference type="InterPro" id="IPR006680">
    <property type="entry name" value="Amidohydro-rel"/>
</dbReference>
<dbReference type="GO" id="GO:0005737">
    <property type="term" value="C:cytoplasm"/>
    <property type="evidence" value="ECO:0007669"/>
    <property type="project" value="TreeGrafter"/>
</dbReference>
<feature type="domain" description="Amidohydrolase-related" evidence="3">
    <location>
        <begin position="8"/>
        <end position="357"/>
    </location>
</feature>
<dbReference type="OrthoDB" id="9799024at2"/>
<keyword evidence="4" id="KW-0378">Hydrolase</keyword>
<dbReference type="InterPro" id="IPR032466">
    <property type="entry name" value="Metal_Hydrolase"/>
</dbReference>
<dbReference type="PANTHER" id="PTHR21240:SF28">
    <property type="entry name" value="ISO-OROTATE DECARBOXYLASE (EUROFUNG)"/>
    <property type="match status" value="1"/>
</dbReference>
<evidence type="ECO:0000259" key="3">
    <source>
        <dbReference type="Pfam" id="PF04909"/>
    </source>
</evidence>
<dbReference type="Pfam" id="PF04909">
    <property type="entry name" value="Amidohydro_2"/>
    <property type="match status" value="1"/>
</dbReference>
<dbReference type="SUPFAM" id="SSF51556">
    <property type="entry name" value="Metallo-dependent hydrolases"/>
    <property type="match status" value="1"/>
</dbReference>
<keyword evidence="5" id="KW-1185">Reference proteome</keyword>